<feature type="compositionally biased region" description="Low complexity" evidence="1">
    <location>
        <begin position="69"/>
        <end position="81"/>
    </location>
</feature>
<feature type="region of interest" description="Disordered" evidence="1">
    <location>
        <begin position="231"/>
        <end position="252"/>
    </location>
</feature>
<gene>
    <name evidence="3" type="ORF">D9Q98_001993</name>
</gene>
<sequence length="252" mass="26176">MTPAASLAASPSARLTAIRRSGHCFTSLSSSARPGRLVALRRSAADKDEQPAAEAQPPASASPPPPSPSSSAPEEPSTSSKGFLAGGAVGLGAALFLVARLTAGGPSFAALEAGAIPLDTALQNGRPTVLEFYADWCEVCRELLPATYETQQEFKGQVNFVALNVDNTKWAPELLEYKVKGIPEFVFLDASGKPLAAAVGKLPREVLTANSRALAEGQPLPYARVQADGASSLQRPEGAMAGPRQSGPLDHF</sequence>
<protein>
    <recommendedName>
        <fullName evidence="2">Thioredoxin domain-containing protein</fullName>
    </recommendedName>
</protein>
<reference evidence="3" key="1">
    <citation type="journal article" date="2019" name="Plant J.">
        <title>Chlorella vulgaris genome assembly and annotation reveals the molecular basis for metabolic acclimation to high light conditions.</title>
        <authorList>
            <person name="Cecchin M."/>
            <person name="Marcolungo L."/>
            <person name="Rossato M."/>
            <person name="Girolomoni L."/>
            <person name="Cosentino E."/>
            <person name="Cuine S."/>
            <person name="Li-Beisson Y."/>
            <person name="Delledonne M."/>
            <person name="Ballottari M."/>
        </authorList>
    </citation>
    <scope>NUCLEOTIDE SEQUENCE</scope>
    <source>
        <strain evidence="3">211/11P</strain>
    </source>
</reference>
<dbReference type="InterPro" id="IPR013766">
    <property type="entry name" value="Thioredoxin_domain"/>
</dbReference>
<proteinExistence type="predicted"/>
<dbReference type="Pfam" id="PF00085">
    <property type="entry name" value="Thioredoxin"/>
    <property type="match status" value="1"/>
</dbReference>
<dbReference type="OrthoDB" id="2121326at2759"/>
<dbReference type="PROSITE" id="PS51352">
    <property type="entry name" value="THIOREDOXIN_2"/>
    <property type="match status" value="1"/>
</dbReference>
<evidence type="ECO:0000259" key="2">
    <source>
        <dbReference type="PROSITE" id="PS51352"/>
    </source>
</evidence>
<feature type="domain" description="Thioredoxin" evidence="2">
    <location>
        <begin position="99"/>
        <end position="219"/>
    </location>
</feature>
<name>A0A9D4TVZ8_CHLVU</name>
<dbReference type="AlphaFoldDB" id="A0A9D4TVZ8"/>
<feature type="region of interest" description="Disordered" evidence="1">
    <location>
        <begin position="37"/>
        <end position="81"/>
    </location>
</feature>
<dbReference type="GO" id="GO:0009535">
    <property type="term" value="C:chloroplast thylakoid membrane"/>
    <property type="evidence" value="ECO:0007669"/>
    <property type="project" value="TreeGrafter"/>
</dbReference>
<dbReference type="InterPro" id="IPR044241">
    <property type="entry name" value="TxlA/HCF164"/>
</dbReference>
<evidence type="ECO:0000313" key="4">
    <source>
        <dbReference type="Proteomes" id="UP001055712"/>
    </source>
</evidence>
<dbReference type="GO" id="GO:0016671">
    <property type="term" value="F:oxidoreductase activity, acting on a sulfur group of donors, disulfide as acceptor"/>
    <property type="evidence" value="ECO:0007669"/>
    <property type="project" value="TreeGrafter"/>
</dbReference>
<dbReference type="EMBL" id="SIDB01000002">
    <property type="protein sequence ID" value="KAI3435935.1"/>
    <property type="molecule type" value="Genomic_DNA"/>
</dbReference>
<dbReference type="Proteomes" id="UP001055712">
    <property type="component" value="Unassembled WGS sequence"/>
</dbReference>
<evidence type="ECO:0000313" key="3">
    <source>
        <dbReference type="EMBL" id="KAI3435935.1"/>
    </source>
</evidence>
<dbReference type="Gene3D" id="3.40.30.10">
    <property type="entry name" value="Glutaredoxin"/>
    <property type="match status" value="1"/>
</dbReference>
<keyword evidence="4" id="KW-1185">Reference proteome</keyword>
<dbReference type="GO" id="GO:0010190">
    <property type="term" value="P:cytochrome b6f complex assembly"/>
    <property type="evidence" value="ECO:0007669"/>
    <property type="project" value="TreeGrafter"/>
</dbReference>
<organism evidence="3 4">
    <name type="scientific">Chlorella vulgaris</name>
    <name type="common">Green alga</name>
    <dbReference type="NCBI Taxonomy" id="3077"/>
    <lineage>
        <taxon>Eukaryota</taxon>
        <taxon>Viridiplantae</taxon>
        <taxon>Chlorophyta</taxon>
        <taxon>core chlorophytes</taxon>
        <taxon>Trebouxiophyceae</taxon>
        <taxon>Chlorellales</taxon>
        <taxon>Chlorellaceae</taxon>
        <taxon>Chlorella clade</taxon>
        <taxon>Chlorella</taxon>
    </lineage>
</organism>
<reference evidence="3" key="2">
    <citation type="submission" date="2020-11" db="EMBL/GenBank/DDBJ databases">
        <authorList>
            <person name="Cecchin M."/>
            <person name="Marcolungo L."/>
            <person name="Rossato M."/>
            <person name="Girolomoni L."/>
            <person name="Cosentino E."/>
            <person name="Cuine S."/>
            <person name="Li-Beisson Y."/>
            <person name="Delledonne M."/>
            <person name="Ballottari M."/>
        </authorList>
    </citation>
    <scope>NUCLEOTIDE SEQUENCE</scope>
    <source>
        <strain evidence="3">211/11P</strain>
        <tissue evidence="3">Whole cell</tissue>
    </source>
</reference>
<comment type="caution">
    <text evidence="3">The sequence shown here is derived from an EMBL/GenBank/DDBJ whole genome shotgun (WGS) entry which is preliminary data.</text>
</comment>
<dbReference type="SUPFAM" id="SSF52833">
    <property type="entry name" value="Thioredoxin-like"/>
    <property type="match status" value="1"/>
</dbReference>
<dbReference type="InterPro" id="IPR036249">
    <property type="entry name" value="Thioredoxin-like_sf"/>
</dbReference>
<accession>A0A9D4TVZ8</accession>
<evidence type="ECO:0000256" key="1">
    <source>
        <dbReference type="SAM" id="MobiDB-lite"/>
    </source>
</evidence>
<dbReference type="PANTHER" id="PTHR47353:SF1">
    <property type="entry name" value="THIOREDOXIN-LIKE PROTEIN HCF164, CHLOROPLASTIC"/>
    <property type="match status" value="1"/>
</dbReference>
<dbReference type="PANTHER" id="PTHR47353">
    <property type="entry name" value="THIOREDOXIN-LIKE PROTEIN HCF164, CHLOROPLASTIC"/>
    <property type="match status" value="1"/>
</dbReference>